<name>A0A7X6QMD8_9MICC</name>
<feature type="transmembrane region" description="Helical" evidence="8">
    <location>
        <begin position="129"/>
        <end position="150"/>
    </location>
</feature>
<feature type="transmembrane region" description="Helical" evidence="8">
    <location>
        <begin position="157"/>
        <end position="175"/>
    </location>
</feature>
<feature type="transmembrane region" description="Helical" evidence="8">
    <location>
        <begin position="12"/>
        <end position="37"/>
    </location>
</feature>
<dbReference type="RefSeq" id="WP_168489093.1">
    <property type="nucleotide sequence ID" value="NZ_JAAZSQ010000030.1"/>
</dbReference>
<evidence type="ECO:0000256" key="7">
    <source>
        <dbReference type="ARBA" id="ARBA00023136"/>
    </source>
</evidence>
<dbReference type="GO" id="GO:0022857">
    <property type="term" value="F:transmembrane transporter activity"/>
    <property type="evidence" value="ECO:0007669"/>
    <property type="project" value="InterPro"/>
</dbReference>
<proteinExistence type="inferred from homology"/>
<feature type="transmembrane region" description="Helical" evidence="8">
    <location>
        <begin position="181"/>
        <end position="203"/>
    </location>
</feature>
<dbReference type="GO" id="GO:0006865">
    <property type="term" value="P:amino acid transport"/>
    <property type="evidence" value="ECO:0007669"/>
    <property type="project" value="UniProtKB-KW"/>
</dbReference>
<dbReference type="PANTHER" id="PTHR30614:SF0">
    <property type="entry name" value="L-CYSTINE TRANSPORT SYSTEM PERMEASE PROTEIN TCYL"/>
    <property type="match status" value="1"/>
</dbReference>
<organism evidence="10 11">
    <name type="scientific">Arthrobacter mobilis</name>
    <dbReference type="NCBI Taxonomy" id="2724944"/>
    <lineage>
        <taxon>Bacteria</taxon>
        <taxon>Bacillati</taxon>
        <taxon>Actinomycetota</taxon>
        <taxon>Actinomycetes</taxon>
        <taxon>Micrococcales</taxon>
        <taxon>Micrococcaceae</taxon>
        <taxon>Arthrobacter</taxon>
    </lineage>
</organism>
<dbReference type="PANTHER" id="PTHR30614">
    <property type="entry name" value="MEMBRANE COMPONENT OF AMINO ACID ABC TRANSPORTER"/>
    <property type="match status" value="1"/>
</dbReference>
<dbReference type="InterPro" id="IPR000515">
    <property type="entry name" value="MetI-like"/>
</dbReference>
<dbReference type="Gene3D" id="1.10.3720.10">
    <property type="entry name" value="MetI-like"/>
    <property type="match status" value="1"/>
</dbReference>
<dbReference type="Proteomes" id="UP000544090">
    <property type="component" value="Unassembled WGS sequence"/>
</dbReference>
<dbReference type="PROSITE" id="PS50928">
    <property type="entry name" value="ABC_TM1"/>
    <property type="match status" value="1"/>
</dbReference>
<dbReference type="Pfam" id="PF00528">
    <property type="entry name" value="BPD_transp_1"/>
    <property type="match status" value="1"/>
</dbReference>
<keyword evidence="5" id="KW-0029">Amino-acid transport</keyword>
<dbReference type="GO" id="GO:0043190">
    <property type="term" value="C:ATP-binding cassette (ABC) transporter complex"/>
    <property type="evidence" value="ECO:0007669"/>
    <property type="project" value="InterPro"/>
</dbReference>
<evidence type="ECO:0000256" key="1">
    <source>
        <dbReference type="ARBA" id="ARBA00004651"/>
    </source>
</evidence>
<dbReference type="CDD" id="cd06261">
    <property type="entry name" value="TM_PBP2"/>
    <property type="match status" value="1"/>
</dbReference>
<protein>
    <submittedName>
        <fullName evidence="10">Amino acid ABC transporter permease</fullName>
    </submittedName>
</protein>
<feature type="transmembrane region" description="Helical" evidence="8">
    <location>
        <begin position="81"/>
        <end position="100"/>
    </location>
</feature>
<evidence type="ECO:0000256" key="3">
    <source>
        <dbReference type="ARBA" id="ARBA00022475"/>
    </source>
</evidence>
<dbReference type="SUPFAM" id="SSF161098">
    <property type="entry name" value="MetI-like"/>
    <property type="match status" value="1"/>
</dbReference>
<evidence type="ECO:0000313" key="10">
    <source>
        <dbReference type="EMBL" id="NKX56671.1"/>
    </source>
</evidence>
<feature type="domain" description="ABC transmembrane type-1" evidence="9">
    <location>
        <begin position="15"/>
        <end position="203"/>
    </location>
</feature>
<dbReference type="InterPro" id="IPR035906">
    <property type="entry name" value="MetI-like_sf"/>
</dbReference>
<dbReference type="EMBL" id="JAAZSQ010000030">
    <property type="protein sequence ID" value="NKX56671.1"/>
    <property type="molecule type" value="Genomic_DNA"/>
</dbReference>
<evidence type="ECO:0000256" key="2">
    <source>
        <dbReference type="ARBA" id="ARBA00022448"/>
    </source>
</evidence>
<comment type="similarity">
    <text evidence="8">Belongs to the binding-protein-dependent transport system permease family.</text>
</comment>
<evidence type="ECO:0000313" key="11">
    <source>
        <dbReference type="Proteomes" id="UP000544090"/>
    </source>
</evidence>
<comment type="subcellular location">
    <subcellularLocation>
        <location evidence="1 8">Cell membrane</location>
        <topology evidence="1 8">Multi-pass membrane protein</topology>
    </subcellularLocation>
</comment>
<dbReference type="InterPro" id="IPR043429">
    <property type="entry name" value="ArtM/GltK/GlnP/TcyL/YhdX-like"/>
</dbReference>
<keyword evidence="2 8" id="KW-0813">Transport</keyword>
<evidence type="ECO:0000256" key="5">
    <source>
        <dbReference type="ARBA" id="ARBA00022970"/>
    </source>
</evidence>
<keyword evidence="6 8" id="KW-1133">Transmembrane helix</keyword>
<evidence type="ECO:0000259" key="9">
    <source>
        <dbReference type="PROSITE" id="PS50928"/>
    </source>
</evidence>
<comment type="caution">
    <text evidence="10">The sequence shown here is derived from an EMBL/GenBank/DDBJ whole genome shotgun (WGS) entry which is preliminary data.</text>
</comment>
<dbReference type="NCBIfam" id="TIGR01726">
    <property type="entry name" value="HEQRo_perm_3TM"/>
    <property type="match status" value="1"/>
</dbReference>
<keyword evidence="11" id="KW-1185">Reference proteome</keyword>
<feature type="transmembrane region" description="Helical" evidence="8">
    <location>
        <begin position="57"/>
        <end position="74"/>
    </location>
</feature>
<keyword evidence="3" id="KW-1003">Cell membrane</keyword>
<keyword evidence="4 8" id="KW-0812">Transmembrane</keyword>
<sequence length="218" mass="22563">MTGILASFSAIIAGLGTTLLLAVGGFVLGAVIALPLAWARVSSFPALRFLAGGYIEIVRGIPPIVWLFVLYFGLTQFNLQLTSLGAAVLGLGVISSGYIAEIYRAGLSSVPGGQREAAQALSLPLTSSFVHVTAPQALVAVIPLAVAYFIGLLKDSAVASVIGAQDITAMALALSKRSLDGLTVFAIAGAVYLIISFPVAMFGRWLGQKAASRWAVRV</sequence>
<accession>A0A7X6QMD8</accession>
<evidence type="ECO:0000256" key="4">
    <source>
        <dbReference type="ARBA" id="ARBA00022692"/>
    </source>
</evidence>
<keyword evidence="7 8" id="KW-0472">Membrane</keyword>
<evidence type="ECO:0000256" key="6">
    <source>
        <dbReference type="ARBA" id="ARBA00022989"/>
    </source>
</evidence>
<dbReference type="InterPro" id="IPR010065">
    <property type="entry name" value="AA_ABC_transptr_permease_3TM"/>
</dbReference>
<gene>
    <name evidence="10" type="ORF">HGG74_19530</name>
</gene>
<dbReference type="AlphaFoldDB" id="A0A7X6QMD8"/>
<evidence type="ECO:0000256" key="8">
    <source>
        <dbReference type="RuleBase" id="RU363032"/>
    </source>
</evidence>
<reference evidence="10 11" key="1">
    <citation type="submission" date="2020-04" db="EMBL/GenBank/DDBJ databases">
        <title>Arthrobacter sp. nov.</title>
        <authorList>
            <person name="Liu S."/>
        </authorList>
    </citation>
    <scope>NUCLEOTIDE SEQUENCE [LARGE SCALE GENOMIC DNA]</scope>
    <source>
        <strain evidence="10 11">E918</strain>
    </source>
</reference>